<keyword evidence="7" id="KW-1185">Reference proteome</keyword>
<gene>
    <name evidence="6" type="ORF">MCB1EB_0631</name>
</gene>
<evidence type="ECO:0000256" key="5">
    <source>
        <dbReference type="ARBA" id="ARBA00031841"/>
    </source>
</evidence>
<protein>
    <recommendedName>
        <fullName evidence="3">Large ribosomal RNA subunit accumulation protein YceD</fullName>
    </recommendedName>
    <alternativeName>
        <fullName evidence="5">23S rRNA accumulation protein YceD</fullName>
    </alternativeName>
</protein>
<dbReference type="Proteomes" id="UP000282597">
    <property type="component" value="Chromosome"/>
</dbReference>
<accession>A0A2Z6ETT1</accession>
<organism evidence="6 7">
    <name type="scientific">Mycoavidus cysteinexigens</name>
    <dbReference type="NCBI Taxonomy" id="1553431"/>
    <lineage>
        <taxon>Bacteria</taxon>
        <taxon>Pseudomonadati</taxon>
        <taxon>Pseudomonadota</taxon>
        <taxon>Betaproteobacteria</taxon>
        <taxon>Burkholderiales</taxon>
        <taxon>Burkholderiaceae</taxon>
        <taxon>Mycoavidus</taxon>
    </lineage>
</organism>
<dbReference type="AlphaFoldDB" id="A0A2Z6ETT1"/>
<dbReference type="PANTHER" id="PTHR38099:SF1">
    <property type="entry name" value="LARGE RIBOSOMAL RNA SUBUNIT ACCUMULATION PROTEIN YCED"/>
    <property type="match status" value="1"/>
</dbReference>
<evidence type="ECO:0000256" key="4">
    <source>
        <dbReference type="ARBA" id="ARBA00022517"/>
    </source>
</evidence>
<dbReference type="GO" id="GO:0005829">
    <property type="term" value="C:cytosol"/>
    <property type="evidence" value="ECO:0007669"/>
    <property type="project" value="TreeGrafter"/>
</dbReference>
<name>A0A2Z6ETT1_9BURK</name>
<reference evidence="6 7" key="1">
    <citation type="journal article" date="2018" name="Microbes Environ.">
        <title>Comparative Genomic Insights into Endofungal Lifestyles of Two Bacterial Endosymbionts, Mycoavidus cysteinexigens and Burkholderia rhizoxinica.</title>
        <authorList>
            <person name="Sharmin D."/>
            <person name="Guo Y."/>
            <person name="Nishizawa T."/>
            <person name="Ohshima S."/>
            <person name="Sato Y."/>
            <person name="Takashima Y."/>
            <person name="Narisawa K."/>
            <person name="Ohta H."/>
        </authorList>
    </citation>
    <scope>NUCLEOTIDE SEQUENCE [LARGE SCALE GENOMIC DNA]</scope>
    <source>
        <strain evidence="6 7">B1-EB</strain>
    </source>
</reference>
<dbReference type="RefSeq" id="WP_081677956.1">
    <property type="nucleotide sequence ID" value="NZ_AP018150.1"/>
</dbReference>
<evidence type="ECO:0000256" key="2">
    <source>
        <dbReference type="ARBA" id="ARBA00010740"/>
    </source>
</evidence>
<sequence length="176" mass="19606">MSQTLSCSAVLDNPRMFDVFAFARKQQQASGEVLVQNLSRILNEVTPDKLAQHPALRWNVTGAIRQELVAGGKSVAMPYLRLTLEGALWLECQRCLEPYQEPLTIDIWYRIVQNSAQADAAPANDERADVIVGSRQFDLIDLIDEELLLSLPLVPKHSVCPFTHESIVGYGVETSN</sequence>
<dbReference type="InterPro" id="IPR003772">
    <property type="entry name" value="YceD"/>
</dbReference>
<dbReference type="KEGG" id="mcys:MCB1EB_0631"/>
<dbReference type="InterPro" id="IPR039255">
    <property type="entry name" value="YceD_bac"/>
</dbReference>
<comment type="function">
    <text evidence="1">Plays a role in synthesis, processing and/or stability of 23S rRNA.</text>
</comment>
<evidence type="ECO:0000313" key="6">
    <source>
        <dbReference type="EMBL" id="BBE08792.1"/>
    </source>
</evidence>
<keyword evidence="4" id="KW-0690">Ribosome biogenesis</keyword>
<dbReference type="GO" id="GO:0042254">
    <property type="term" value="P:ribosome biogenesis"/>
    <property type="evidence" value="ECO:0007669"/>
    <property type="project" value="UniProtKB-KW"/>
</dbReference>
<dbReference type="Pfam" id="PF02620">
    <property type="entry name" value="YceD"/>
    <property type="match status" value="1"/>
</dbReference>
<evidence type="ECO:0000313" key="7">
    <source>
        <dbReference type="Proteomes" id="UP000282597"/>
    </source>
</evidence>
<dbReference type="EMBL" id="AP018150">
    <property type="protein sequence ID" value="BBE08792.1"/>
    <property type="molecule type" value="Genomic_DNA"/>
</dbReference>
<evidence type="ECO:0000256" key="1">
    <source>
        <dbReference type="ARBA" id="ARBA00002868"/>
    </source>
</evidence>
<evidence type="ECO:0000256" key="3">
    <source>
        <dbReference type="ARBA" id="ARBA00015716"/>
    </source>
</evidence>
<proteinExistence type="inferred from homology"/>
<comment type="similarity">
    <text evidence="2">Belongs to the DUF177 domain family.</text>
</comment>
<dbReference type="PANTHER" id="PTHR38099">
    <property type="entry name" value="LARGE RIBOSOMAL RNA SUBUNIT ACCUMULATION PROTEIN YCED"/>
    <property type="match status" value="1"/>
</dbReference>